<evidence type="ECO:0000313" key="2">
    <source>
        <dbReference type="EMBL" id="EDT71872.1"/>
    </source>
</evidence>
<evidence type="ECO:0000256" key="1">
    <source>
        <dbReference type="SAM" id="Phobius"/>
    </source>
</evidence>
<feature type="transmembrane region" description="Helical" evidence="1">
    <location>
        <begin position="108"/>
        <end position="132"/>
    </location>
</feature>
<organism evidence="2 3">
    <name type="scientific">Clostridium perfringens D str. JGS1721</name>
    <dbReference type="NCBI Taxonomy" id="488537"/>
    <lineage>
        <taxon>Bacteria</taxon>
        <taxon>Bacillati</taxon>
        <taxon>Bacillota</taxon>
        <taxon>Clostridia</taxon>
        <taxon>Eubacteriales</taxon>
        <taxon>Clostridiaceae</taxon>
        <taxon>Clostridium</taxon>
    </lineage>
</organism>
<accession>B1V304</accession>
<keyword evidence="1" id="KW-0812">Transmembrane</keyword>
<keyword evidence="1" id="KW-1133">Transmembrane helix</keyword>
<dbReference type="Proteomes" id="UP000003188">
    <property type="component" value="Unassembled WGS sequence"/>
</dbReference>
<reference evidence="2 3" key="1">
    <citation type="submission" date="2008-03" db="EMBL/GenBank/DDBJ databases">
        <authorList>
            <person name="Paulsen I."/>
            <person name="Sebastian Y."/>
        </authorList>
    </citation>
    <scope>NUCLEOTIDE SEQUENCE [LARGE SCALE GENOMIC DNA]</scope>
    <source>
        <strain evidence="3">D str. JGS1721</strain>
    </source>
</reference>
<evidence type="ECO:0000313" key="3">
    <source>
        <dbReference type="Proteomes" id="UP000003188"/>
    </source>
</evidence>
<proteinExistence type="predicted"/>
<keyword evidence="1" id="KW-0472">Membrane</keyword>
<feature type="transmembrane region" description="Helical" evidence="1">
    <location>
        <begin position="81"/>
        <end position="102"/>
    </location>
</feature>
<sequence length="829" mass="98527">MITLVAFAWNFMVNTEKLPSFFYLNSKNVNIENLMFYTWQVQVTIALISISLTSLIISNLETKIYGQSIKDILMITNKFQLTYIDKIILVILLSVINLWAIMYNSLPILVIIFIFSIIGVLDLILDSFNILFNPSEYEVKVKKYIDNNVRNLLEDKDNNINEIIKNIKSSSKVSIISGNIIEVDKNNKYLLHILGKIASGENDDINPIINSIEECIITNIELLKDNDYIEECIVTINDLLKQKFDDKYKSWMLEEGLTKLIDKANGNGSHQIYKRISQYLLYEIFKYINFKNINKSIMSSVLYRYFYWTYKNDIINNFVKREILLSFVNELVPSQFENFNEDEYKENYNIRKITIYKIAKMLIENNDKELFGELIKSIYNNNAFSLNLDEPNKNYEIVITISIFLYYIIVKEEACEESFKNTIKEFVYQKVKNGTKYDCNIKECVNKIGVYIWDSYKNIKAEMPRMGWEYTPSGAAKFMIMDSVIDEYFLFYSIVNIQYYEYEKYIHDSFNLDDCYKILSYYDKNGALKKSIVNSFKEYIKIYNKEIEYESLKESIKAIFISVNKLYVKLLIKQAKSYYEMEKVKYNIKKIKDKIVNDFKKSNKYIYLDFEEKNCENIKYINKNICTSILAEQVSLSGKSYEDTVISDVWEKILDTIESKAYKFYIKYEQDNKIKSLFNFIDNKKIEINSILNSYLSKSWHLNYNEKDEDIQKLQKFESKLNKIFIDDNVGSKIFLLREHNLNIMINIEDIYINDIKDKDIDKEIQKYKIDEDKYQVNILNDIFVTFTEKQIKEYFKYSYKVIGLSIKFNHNIKKNEIISIDYDKSYYL</sequence>
<name>B1V304_CLOPF</name>
<feature type="transmembrane region" description="Helical" evidence="1">
    <location>
        <begin position="39"/>
        <end position="60"/>
    </location>
</feature>
<comment type="caution">
    <text evidence="2">The sequence shown here is derived from an EMBL/GenBank/DDBJ whole genome shotgun (WGS) entry which is preliminary data.</text>
</comment>
<protein>
    <submittedName>
        <fullName evidence="2">Uncharacterized protein</fullName>
    </submittedName>
</protein>
<dbReference type="EMBL" id="ABOO01000016">
    <property type="protein sequence ID" value="EDT71872.1"/>
    <property type="molecule type" value="Genomic_DNA"/>
</dbReference>
<gene>
    <name evidence="2" type="ORF">CJD_A0750</name>
</gene>
<dbReference type="AlphaFoldDB" id="B1V304"/>